<comment type="subcellular location">
    <subcellularLocation>
        <location evidence="2">Membrane</location>
    </subcellularLocation>
</comment>
<dbReference type="SUPFAM" id="SSF49344">
    <property type="entry name" value="CBD9-like"/>
    <property type="match status" value="1"/>
</dbReference>
<keyword evidence="9" id="KW-0902">Two-component regulatory system</keyword>
<reference evidence="13 14" key="1">
    <citation type="submission" date="2018-01" db="EMBL/GenBank/DDBJ databases">
        <title>The draft genome sequence of Halioglobus lutimaris HF004.</title>
        <authorList>
            <person name="Du Z.-J."/>
            <person name="Shi M.-J."/>
        </authorList>
    </citation>
    <scope>NUCLEOTIDE SEQUENCE [LARGE SCALE GENOMIC DNA]</scope>
    <source>
        <strain evidence="13 14">HF004</strain>
    </source>
</reference>
<proteinExistence type="predicted"/>
<dbReference type="Pfam" id="PF02518">
    <property type="entry name" value="HATPase_c"/>
    <property type="match status" value="1"/>
</dbReference>
<dbReference type="InterPro" id="IPR003594">
    <property type="entry name" value="HATPase_dom"/>
</dbReference>
<evidence type="ECO:0000256" key="5">
    <source>
        <dbReference type="ARBA" id="ARBA00022679"/>
    </source>
</evidence>
<dbReference type="CDD" id="cd00082">
    <property type="entry name" value="HisKA"/>
    <property type="match status" value="1"/>
</dbReference>
<dbReference type="InterPro" id="IPR005467">
    <property type="entry name" value="His_kinase_dom"/>
</dbReference>
<keyword evidence="10" id="KW-0472">Membrane</keyword>
<dbReference type="SUPFAM" id="SSF47384">
    <property type="entry name" value="Homodimeric domain of signal transducing histidine kinase"/>
    <property type="match status" value="1"/>
</dbReference>
<evidence type="ECO:0000256" key="9">
    <source>
        <dbReference type="ARBA" id="ARBA00023012"/>
    </source>
</evidence>
<evidence type="ECO:0000256" key="6">
    <source>
        <dbReference type="ARBA" id="ARBA00022692"/>
    </source>
</evidence>
<dbReference type="InterPro" id="IPR003661">
    <property type="entry name" value="HisK_dim/P_dom"/>
</dbReference>
<dbReference type="GO" id="GO:0016020">
    <property type="term" value="C:membrane"/>
    <property type="evidence" value="ECO:0007669"/>
    <property type="project" value="UniProtKB-SubCell"/>
</dbReference>
<keyword evidence="7" id="KW-0418">Kinase</keyword>
<sequence length="690" mass="74904">MERLRFNLRRQLIVVSLLLLSLPWAGCQFIREMEGALGEAQEQALLATAETIAAMASERPTLIYTDLGRIADPGDSHQSVYAQPSLHAVVVDGYAEGWEDVPRAHWPASHAEDSLSVSLQALTHSENLYLLLHIEDEEVVYHNPGLSREPNGDRVILRTWQNGRRQDYALATAAPGSVRASAAGRRERGVDAEQIWGYWQDALGGYTLELEIPLELIGGRLGFYVIDSKTGNDSPVHTIGNTAPLDTHAPPWLIHTPDAVQAALSPFRAQADSVHLLDNAGWIVGGLQTSADAPRTRETFWLLRLVYRSILSNNALTQAPAIQASGKLADEEISHSLSGAVSSRRYQDPGNNNRALRVVSAPVLDGDAVIGAVVVSQSSEQYLSLTDQAFSRLLGYSALAIGLGAIGLLAYASLLSLRIGRLSKAASHVIGKNGVISSNFPSSNAPDEIGELSRRYAELLDRLREYNDYLRTLSRKLTHELRTPIAVIQTSLENLEETTASEHSPSPYLIRARAGLSRLNGILQAMSEASRLEESLVQNPLRPFDLVPLLRDMQGAYSAIYPDHPIELEVPEEPASVNAAADLIVQLLDKLVENAASFSPPGAPVRLSLQPSGQTWILAVSNQGPLLPEDIRSTLFEPMVSSRTTDDGQLHLGLGLHVVRLISDYLGADISAANTTEPPGVTITVTFPAE</sequence>
<dbReference type="InterPro" id="IPR036097">
    <property type="entry name" value="HisK_dim/P_sf"/>
</dbReference>
<comment type="caution">
    <text evidence="13">The sequence shown here is derived from an EMBL/GenBank/DDBJ whole genome shotgun (WGS) entry which is preliminary data.</text>
</comment>
<gene>
    <name evidence="13" type="ORF">C0039_20420</name>
</gene>
<dbReference type="SUPFAM" id="SSF55874">
    <property type="entry name" value="ATPase domain of HSP90 chaperone/DNA topoisomerase II/histidine kinase"/>
    <property type="match status" value="1"/>
</dbReference>
<dbReference type="PROSITE" id="PS50885">
    <property type="entry name" value="HAMP"/>
    <property type="match status" value="1"/>
</dbReference>
<evidence type="ECO:0000256" key="3">
    <source>
        <dbReference type="ARBA" id="ARBA00012438"/>
    </source>
</evidence>
<feature type="transmembrane region" description="Helical" evidence="10">
    <location>
        <begin position="393"/>
        <end position="414"/>
    </location>
</feature>
<dbReference type="InterPro" id="IPR003660">
    <property type="entry name" value="HAMP_dom"/>
</dbReference>
<keyword evidence="8 10" id="KW-1133">Transmembrane helix</keyword>
<name>A0A2N5WWS1_9GAMM</name>
<dbReference type="PANTHER" id="PTHR45436">
    <property type="entry name" value="SENSOR HISTIDINE KINASE YKOH"/>
    <property type="match status" value="1"/>
</dbReference>
<evidence type="ECO:0000259" key="12">
    <source>
        <dbReference type="PROSITE" id="PS50885"/>
    </source>
</evidence>
<dbReference type="SMART" id="SM00387">
    <property type="entry name" value="HATPase_c"/>
    <property type="match status" value="1"/>
</dbReference>
<keyword evidence="6 10" id="KW-0812">Transmembrane</keyword>
<evidence type="ECO:0000256" key="8">
    <source>
        <dbReference type="ARBA" id="ARBA00022989"/>
    </source>
</evidence>
<keyword evidence="14" id="KW-1185">Reference proteome</keyword>
<dbReference type="Proteomes" id="UP000235005">
    <property type="component" value="Unassembled WGS sequence"/>
</dbReference>
<organism evidence="13 14">
    <name type="scientific">Pseudohalioglobus lutimaris</name>
    <dbReference type="NCBI Taxonomy" id="1737061"/>
    <lineage>
        <taxon>Bacteria</taxon>
        <taxon>Pseudomonadati</taxon>
        <taxon>Pseudomonadota</taxon>
        <taxon>Gammaproteobacteria</taxon>
        <taxon>Cellvibrionales</taxon>
        <taxon>Halieaceae</taxon>
        <taxon>Pseudohalioglobus</taxon>
    </lineage>
</organism>
<evidence type="ECO:0000313" key="14">
    <source>
        <dbReference type="Proteomes" id="UP000235005"/>
    </source>
</evidence>
<feature type="domain" description="HAMP" evidence="12">
    <location>
        <begin position="413"/>
        <end position="468"/>
    </location>
</feature>
<evidence type="ECO:0000259" key="11">
    <source>
        <dbReference type="PROSITE" id="PS50109"/>
    </source>
</evidence>
<dbReference type="PROSITE" id="PS50109">
    <property type="entry name" value="HIS_KIN"/>
    <property type="match status" value="1"/>
</dbReference>
<dbReference type="GO" id="GO:0000155">
    <property type="term" value="F:phosphorelay sensor kinase activity"/>
    <property type="evidence" value="ECO:0007669"/>
    <property type="project" value="InterPro"/>
</dbReference>
<dbReference type="SMART" id="SM00388">
    <property type="entry name" value="HisKA"/>
    <property type="match status" value="1"/>
</dbReference>
<dbReference type="AlphaFoldDB" id="A0A2N5WWS1"/>
<evidence type="ECO:0000256" key="4">
    <source>
        <dbReference type="ARBA" id="ARBA00022553"/>
    </source>
</evidence>
<evidence type="ECO:0000256" key="2">
    <source>
        <dbReference type="ARBA" id="ARBA00004370"/>
    </source>
</evidence>
<dbReference type="InterPro" id="IPR050428">
    <property type="entry name" value="TCS_sensor_his_kinase"/>
</dbReference>
<accession>A0A2N5WWS1</accession>
<comment type="catalytic activity">
    <reaction evidence="1">
        <text>ATP + protein L-histidine = ADP + protein N-phospho-L-histidine.</text>
        <dbReference type="EC" id="2.7.13.3"/>
    </reaction>
</comment>
<keyword evidence="4" id="KW-0597">Phosphoprotein</keyword>
<evidence type="ECO:0000256" key="7">
    <source>
        <dbReference type="ARBA" id="ARBA00022777"/>
    </source>
</evidence>
<dbReference type="EMBL" id="PKUS01000052">
    <property type="protein sequence ID" value="PLW66675.1"/>
    <property type="molecule type" value="Genomic_DNA"/>
</dbReference>
<keyword evidence="5" id="KW-0808">Transferase</keyword>
<protein>
    <recommendedName>
        <fullName evidence="3">histidine kinase</fullName>
        <ecNumber evidence="3">2.7.13.3</ecNumber>
    </recommendedName>
</protein>
<dbReference type="RefSeq" id="WP_101519154.1">
    <property type="nucleotide sequence ID" value="NZ_PKUS01000052.1"/>
</dbReference>
<dbReference type="OrthoDB" id="6735159at2"/>
<dbReference type="PANTHER" id="PTHR45436:SF5">
    <property type="entry name" value="SENSOR HISTIDINE KINASE TRCS"/>
    <property type="match status" value="1"/>
</dbReference>
<dbReference type="EC" id="2.7.13.3" evidence="3"/>
<dbReference type="Gene3D" id="1.10.287.130">
    <property type="match status" value="1"/>
</dbReference>
<feature type="domain" description="Histidine kinase" evidence="11">
    <location>
        <begin position="476"/>
        <end position="690"/>
    </location>
</feature>
<evidence type="ECO:0000256" key="10">
    <source>
        <dbReference type="SAM" id="Phobius"/>
    </source>
</evidence>
<evidence type="ECO:0000313" key="13">
    <source>
        <dbReference type="EMBL" id="PLW66675.1"/>
    </source>
</evidence>
<dbReference type="Pfam" id="PF00512">
    <property type="entry name" value="HisKA"/>
    <property type="match status" value="1"/>
</dbReference>
<dbReference type="InterPro" id="IPR036890">
    <property type="entry name" value="HATPase_C_sf"/>
</dbReference>
<dbReference type="Gene3D" id="2.60.40.1190">
    <property type="match status" value="1"/>
</dbReference>
<evidence type="ECO:0000256" key="1">
    <source>
        <dbReference type="ARBA" id="ARBA00000085"/>
    </source>
</evidence>
<dbReference type="Gene3D" id="3.30.565.10">
    <property type="entry name" value="Histidine kinase-like ATPase, C-terminal domain"/>
    <property type="match status" value="1"/>
</dbReference>